<reference evidence="14 15" key="1">
    <citation type="submission" date="2018-08" db="EMBL/GenBank/DDBJ databases">
        <title>Genomic Encyclopedia of Type Strains, Phase IV (KMG-IV): sequencing the most valuable type-strain genomes for metagenomic binning, comparative biology and taxonomic classification.</title>
        <authorList>
            <person name="Goeker M."/>
        </authorList>
    </citation>
    <scope>NUCLEOTIDE SEQUENCE [LARGE SCALE GENOMIC DNA]</scope>
    <source>
        <strain evidence="14 15">DSM 26022</strain>
    </source>
</reference>
<dbReference type="InterPro" id="IPR006089">
    <property type="entry name" value="Acyl-CoA_DH_CS"/>
</dbReference>
<feature type="domain" description="Acyl-CoA oxidase/dehydrogenase middle" evidence="12">
    <location>
        <begin position="123"/>
        <end position="218"/>
    </location>
</feature>
<dbReference type="InterPro" id="IPR006091">
    <property type="entry name" value="Acyl-CoA_Oxase/DH_mid-dom"/>
</dbReference>
<dbReference type="Gene3D" id="1.20.140.10">
    <property type="entry name" value="Butyryl-CoA Dehydrogenase, subunit A, domain 3"/>
    <property type="match status" value="1"/>
</dbReference>
<dbReference type="FunFam" id="1.10.540.10:FF:000026">
    <property type="entry name" value="Acyl-CoA dehydrogenase medium chain"/>
    <property type="match status" value="1"/>
</dbReference>
<evidence type="ECO:0000259" key="11">
    <source>
        <dbReference type="Pfam" id="PF00441"/>
    </source>
</evidence>
<accession>A0A3E0H9C6</accession>
<evidence type="ECO:0000256" key="4">
    <source>
        <dbReference type="ARBA" id="ARBA00022630"/>
    </source>
</evidence>
<comment type="function">
    <text evidence="7">Catalyzes the dehydrogenation at the alpha-beta position of ACP-bound acyl chains. This results in the introduction of a double bond in the lipidic chain, which is further transferred to the epsilon-amino group of lysine residue in the mycobactin core by MbtK.</text>
</comment>
<dbReference type="EMBL" id="QUNR01000001">
    <property type="protein sequence ID" value="REH40100.1"/>
    <property type="molecule type" value="Genomic_DNA"/>
</dbReference>
<dbReference type="InterPro" id="IPR037069">
    <property type="entry name" value="AcylCoA_DH/ox_N_sf"/>
</dbReference>
<evidence type="ECO:0000256" key="6">
    <source>
        <dbReference type="ARBA" id="ARBA00023002"/>
    </source>
</evidence>
<dbReference type="InterPro" id="IPR036250">
    <property type="entry name" value="AcylCo_DH-like_C"/>
</dbReference>
<comment type="similarity">
    <text evidence="3 10">Belongs to the acyl-CoA dehydrogenase family.</text>
</comment>
<sequence>MAAIDTAELELFRDNVKRFLENEIHPHYEQWEKDAWMPREFWNKLGDNGLLCVDQPEQYGGVGVPFQYSMVILNEMSKMGLSSLATGVSVHSDICAPYVEHLGTQAVKDYWLPRMASGEAVSAIGMSEPGAGSDLAAIRTSAVRDGDHYVVNGSKTFISNGQHADIVIMAVKTDPSAGAKGVSLLLIDTSLPGFNKGKKLVKMGLQSQDTSELFMDNVRVPVNCLLGQEGKGFAYMMNELPRERLNIAVIAVAAAEGVLEDTITYVQERKAFGKPLAQLQNTRFTLATCKTDILAARAFVNNCVDLHADSKLDIPTGAAVKLYATELQGRVADACLQMHGGYGYMMEYPVARAYVDARIQRIYGGASEIMKEVVARDILGR</sequence>
<comment type="pathway">
    <text evidence="2">Siderophore biosynthesis; mycobactin biosynthesis.</text>
</comment>
<evidence type="ECO:0000256" key="10">
    <source>
        <dbReference type="RuleBase" id="RU362125"/>
    </source>
</evidence>
<dbReference type="GO" id="GO:0050660">
    <property type="term" value="F:flavin adenine dinucleotide binding"/>
    <property type="evidence" value="ECO:0007669"/>
    <property type="project" value="InterPro"/>
</dbReference>
<keyword evidence="4 10" id="KW-0285">Flavoprotein</keyword>
<dbReference type="Pfam" id="PF02770">
    <property type="entry name" value="Acyl-CoA_dh_M"/>
    <property type="match status" value="1"/>
</dbReference>
<dbReference type="FunFam" id="1.20.140.10:FF:000001">
    <property type="entry name" value="Acyl-CoA dehydrogenase"/>
    <property type="match status" value="1"/>
</dbReference>
<evidence type="ECO:0000313" key="14">
    <source>
        <dbReference type="EMBL" id="REH40100.1"/>
    </source>
</evidence>
<dbReference type="GO" id="GO:0003995">
    <property type="term" value="F:acyl-CoA dehydrogenase activity"/>
    <property type="evidence" value="ECO:0007669"/>
    <property type="project" value="InterPro"/>
</dbReference>
<dbReference type="SUPFAM" id="SSF56645">
    <property type="entry name" value="Acyl-CoA dehydrogenase NM domain-like"/>
    <property type="match status" value="1"/>
</dbReference>
<comment type="caution">
    <text evidence="14">The sequence shown here is derived from an EMBL/GenBank/DDBJ whole genome shotgun (WGS) entry which is preliminary data.</text>
</comment>
<dbReference type="InterPro" id="IPR046373">
    <property type="entry name" value="Acyl-CoA_Oxase/DH_mid-dom_sf"/>
</dbReference>
<dbReference type="RefSeq" id="WP_116207168.1">
    <property type="nucleotide sequence ID" value="NZ_QUNR01000001.1"/>
</dbReference>
<evidence type="ECO:0000256" key="9">
    <source>
        <dbReference type="ARBA" id="ARBA00042660"/>
    </source>
</evidence>
<dbReference type="Pfam" id="PF00441">
    <property type="entry name" value="Acyl-CoA_dh_1"/>
    <property type="match status" value="1"/>
</dbReference>
<protein>
    <recommendedName>
        <fullName evidence="8">Acyl-[acyl-carrier-protein] dehydrogenase MbtN</fullName>
    </recommendedName>
    <alternativeName>
        <fullName evidence="9">Mycobactin synthase protein N</fullName>
    </alternativeName>
</protein>
<dbReference type="AlphaFoldDB" id="A0A3E0H9C6"/>
<feature type="domain" description="Acyl-CoA dehydrogenase/oxidase C-terminal" evidence="11">
    <location>
        <begin position="230"/>
        <end position="378"/>
    </location>
</feature>
<proteinExistence type="inferred from homology"/>
<dbReference type="SUPFAM" id="SSF47203">
    <property type="entry name" value="Acyl-CoA dehydrogenase C-terminal domain-like"/>
    <property type="match status" value="1"/>
</dbReference>
<dbReference type="GO" id="GO:0005737">
    <property type="term" value="C:cytoplasm"/>
    <property type="evidence" value="ECO:0007669"/>
    <property type="project" value="TreeGrafter"/>
</dbReference>
<dbReference type="InterPro" id="IPR013786">
    <property type="entry name" value="AcylCoA_DH/ox_N"/>
</dbReference>
<dbReference type="GO" id="GO:0033539">
    <property type="term" value="P:fatty acid beta-oxidation using acyl-CoA dehydrogenase"/>
    <property type="evidence" value="ECO:0007669"/>
    <property type="project" value="TreeGrafter"/>
</dbReference>
<keyword evidence="15" id="KW-1185">Reference proteome</keyword>
<dbReference type="OrthoDB" id="9775090at2"/>
<dbReference type="Pfam" id="PF02771">
    <property type="entry name" value="Acyl-CoA_dh_N"/>
    <property type="match status" value="1"/>
</dbReference>
<evidence type="ECO:0000259" key="12">
    <source>
        <dbReference type="Pfam" id="PF02770"/>
    </source>
</evidence>
<dbReference type="InterPro" id="IPR009075">
    <property type="entry name" value="AcylCo_DH/oxidase_C"/>
</dbReference>
<dbReference type="FunFam" id="2.40.110.10:FF:000002">
    <property type="entry name" value="Acyl-CoA dehydrogenase fadE12"/>
    <property type="match status" value="1"/>
</dbReference>
<dbReference type="Proteomes" id="UP000256774">
    <property type="component" value="Unassembled WGS sequence"/>
</dbReference>
<dbReference type="PROSITE" id="PS00072">
    <property type="entry name" value="ACYL_COA_DH_1"/>
    <property type="match status" value="1"/>
</dbReference>
<feature type="domain" description="Acyl-CoA dehydrogenase/oxidase N-terminal" evidence="13">
    <location>
        <begin position="6"/>
        <end position="119"/>
    </location>
</feature>
<dbReference type="PROSITE" id="PS00073">
    <property type="entry name" value="ACYL_COA_DH_2"/>
    <property type="match status" value="1"/>
</dbReference>
<dbReference type="PIRSF" id="PIRSF016578">
    <property type="entry name" value="HsaA"/>
    <property type="match status" value="1"/>
</dbReference>
<organism evidence="14 15">
    <name type="scientific">Paraperlucidibaca baekdonensis</name>
    <dbReference type="NCBI Taxonomy" id="748120"/>
    <lineage>
        <taxon>Bacteria</taxon>
        <taxon>Pseudomonadati</taxon>
        <taxon>Pseudomonadota</taxon>
        <taxon>Gammaproteobacteria</taxon>
        <taxon>Moraxellales</taxon>
        <taxon>Moraxellaceae</taxon>
        <taxon>Paraperlucidibaca</taxon>
    </lineage>
</organism>
<evidence type="ECO:0000256" key="5">
    <source>
        <dbReference type="ARBA" id="ARBA00022827"/>
    </source>
</evidence>
<keyword evidence="5 10" id="KW-0274">FAD</keyword>
<name>A0A3E0H9C6_9GAMM</name>
<dbReference type="InterPro" id="IPR009100">
    <property type="entry name" value="AcylCoA_DH/oxidase_NM_dom_sf"/>
</dbReference>
<dbReference type="InterPro" id="IPR050741">
    <property type="entry name" value="Acyl-CoA_dehydrogenase"/>
</dbReference>
<evidence type="ECO:0000256" key="1">
    <source>
        <dbReference type="ARBA" id="ARBA00001974"/>
    </source>
</evidence>
<evidence type="ECO:0000259" key="13">
    <source>
        <dbReference type="Pfam" id="PF02771"/>
    </source>
</evidence>
<dbReference type="PANTHER" id="PTHR48083">
    <property type="entry name" value="MEDIUM-CHAIN SPECIFIC ACYL-COA DEHYDROGENASE, MITOCHONDRIAL-RELATED"/>
    <property type="match status" value="1"/>
</dbReference>
<evidence type="ECO:0000256" key="7">
    <source>
        <dbReference type="ARBA" id="ARBA00037085"/>
    </source>
</evidence>
<gene>
    <name evidence="14" type="ORF">DFR26_0299</name>
</gene>
<dbReference type="PANTHER" id="PTHR48083:SF20">
    <property type="entry name" value="LONG-CHAIN SPECIFIC ACYL-COA DEHYDROGENASE, MITOCHONDRIAL"/>
    <property type="match status" value="1"/>
</dbReference>
<dbReference type="Gene3D" id="2.40.110.10">
    <property type="entry name" value="Butyryl-CoA Dehydrogenase, subunit A, domain 2"/>
    <property type="match status" value="1"/>
</dbReference>
<evidence type="ECO:0000256" key="3">
    <source>
        <dbReference type="ARBA" id="ARBA00009347"/>
    </source>
</evidence>
<keyword evidence="6 10" id="KW-0560">Oxidoreductase</keyword>
<evidence type="ECO:0000256" key="8">
    <source>
        <dbReference type="ARBA" id="ARBA00040394"/>
    </source>
</evidence>
<evidence type="ECO:0000256" key="2">
    <source>
        <dbReference type="ARBA" id="ARBA00005102"/>
    </source>
</evidence>
<evidence type="ECO:0000313" key="15">
    <source>
        <dbReference type="Proteomes" id="UP000256774"/>
    </source>
</evidence>
<comment type="cofactor">
    <cofactor evidence="1 10">
        <name>FAD</name>
        <dbReference type="ChEBI" id="CHEBI:57692"/>
    </cofactor>
</comment>
<dbReference type="Gene3D" id="1.10.540.10">
    <property type="entry name" value="Acyl-CoA dehydrogenase/oxidase, N-terminal domain"/>
    <property type="match status" value="1"/>
</dbReference>